<dbReference type="InterPro" id="IPR022192">
    <property type="entry name" value="SUV3_C"/>
</dbReference>
<feature type="domain" description="ATP-dependent RNA helicase SUV3 DEXQ-box helicase" evidence="15">
    <location>
        <begin position="94"/>
        <end position="255"/>
    </location>
</feature>
<comment type="caution">
    <text evidence="16">The sequence shown here is derived from an EMBL/GenBank/DDBJ whole genome shotgun (WGS) entry which is preliminary data.</text>
</comment>
<gene>
    <name evidence="16" type="ORF">VP01_541g1</name>
</gene>
<evidence type="ECO:0000256" key="10">
    <source>
        <dbReference type="ARBA" id="ARBA00023128"/>
    </source>
</evidence>
<accession>A0A0L6UJP3</accession>
<keyword evidence="8" id="KW-0067">ATP-binding</keyword>
<comment type="subcellular location">
    <subcellularLocation>
        <location evidence="3">Mitochondrion</location>
    </subcellularLocation>
</comment>
<dbReference type="Proteomes" id="UP000037035">
    <property type="component" value="Unassembled WGS sequence"/>
</dbReference>
<evidence type="ECO:0000256" key="3">
    <source>
        <dbReference type="ARBA" id="ARBA00004173"/>
    </source>
</evidence>
<keyword evidence="10" id="KW-0496">Mitochondrion</keyword>
<comment type="cofactor">
    <cofactor evidence="1">
        <name>Mn(2+)</name>
        <dbReference type="ChEBI" id="CHEBI:29035"/>
    </cofactor>
</comment>
<dbReference type="VEuPathDB" id="FungiDB:VP01_541g1"/>
<dbReference type="GO" id="GO:0003724">
    <property type="term" value="F:RNA helicase activity"/>
    <property type="evidence" value="ECO:0007669"/>
    <property type="project" value="UniProtKB-EC"/>
</dbReference>
<organism evidence="16 17">
    <name type="scientific">Puccinia sorghi</name>
    <dbReference type="NCBI Taxonomy" id="27349"/>
    <lineage>
        <taxon>Eukaryota</taxon>
        <taxon>Fungi</taxon>
        <taxon>Dikarya</taxon>
        <taxon>Basidiomycota</taxon>
        <taxon>Pucciniomycotina</taxon>
        <taxon>Pucciniomycetes</taxon>
        <taxon>Pucciniales</taxon>
        <taxon>Pucciniaceae</taxon>
        <taxon>Puccinia</taxon>
    </lineage>
</organism>
<evidence type="ECO:0000256" key="7">
    <source>
        <dbReference type="ARBA" id="ARBA00022806"/>
    </source>
</evidence>
<feature type="compositionally biased region" description="Low complexity" evidence="12">
    <location>
        <begin position="395"/>
        <end position="405"/>
    </location>
</feature>
<evidence type="ECO:0000313" key="17">
    <source>
        <dbReference type="Proteomes" id="UP000037035"/>
    </source>
</evidence>
<dbReference type="Pfam" id="PF12513">
    <property type="entry name" value="SUV3_C"/>
    <property type="match status" value="1"/>
</dbReference>
<dbReference type="Gene3D" id="1.20.58.1080">
    <property type="match status" value="1"/>
</dbReference>
<dbReference type="InterPro" id="IPR044774">
    <property type="entry name" value="Suv3_DEXQc"/>
</dbReference>
<evidence type="ECO:0000259" key="13">
    <source>
        <dbReference type="Pfam" id="PF12513"/>
    </source>
</evidence>
<dbReference type="Pfam" id="PF18147">
    <property type="entry name" value="Suv3_C_1"/>
    <property type="match status" value="1"/>
</dbReference>
<reference evidence="16 17" key="1">
    <citation type="submission" date="2015-08" db="EMBL/GenBank/DDBJ databases">
        <title>Next Generation Sequencing and Analysis of the Genome of Puccinia sorghi L Schw, the Causal Agent of Maize Common Rust.</title>
        <authorList>
            <person name="Rochi L."/>
            <person name="Burguener G."/>
            <person name="Darino M."/>
            <person name="Turjanski A."/>
            <person name="Kreff E."/>
            <person name="Dieguez M.J."/>
            <person name="Sacco F."/>
        </authorList>
    </citation>
    <scope>NUCLEOTIDE SEQUENCE [LARGE SCALE GENOMIC DNA]</scope>
    <source>
        <strain evidence="16 17">RO10H11247</strain>
    </source>
</reference>
<keyword evidence="7" id="KW-0347">Helicase</keyword>
<evidence type="ECO:0000256" key="5">
    <source>
        <dbReference type="ARBA" id="ARBA00022741"/>
    </source>
</evidence>
<dbReference type="EC" id="3.6.4.13" evidence="4"/>
<dbReference type="AlphaFoldDB" id="A0A0L6UJP3"/>
<dbReference type="FunFam" id="3.40.50.300:FF:000269">
    <property type="entry name" value="ATP-dependent RNA helicase SUPV3L1, mitochondrial"/>
    <property type="match status" value="1"/>
</dbReference>
<dbReference type="InterPro" id="IPR050699">
    <property type="entry name" value="RNA-DNA_Helicase"/>
</dbReference>
<keyword evidence="6" id="KW-0378">Hydrolase</keyword>
<keyword evidence="17" id="KW-1185">Reference proteome</keyword>
<dbReference type="Gene3D" id="3.40.50.300">
    <property type="entry name" value="P-loop containing nucleotide triphosphate hydrolases"/>
    <property type="match status" value="2"/>
</dbReference>
<dbReference type="GO" id="GO:0045025">
    <property type="term" value="C:mitochondrial degradosome"/>
    <property type="evidence" value="ECO:0007669"/>
    <property type="project" value="TreeGrafter"/>
</dbReference>
<evidence type="ECO:0000256" key="1">
    <source>
        <dbReference type="ARBA" id="ARBA00001936"/>
    </source>
</evidence>
<comment type="catalytic activity">
    <reaction evidence="11">
        <text>ATP + H2O = ADP + phosphate + H(+)</text>
        <dbReference type="Rhea" id="RHEA:13065"/>
        <dbReference type="ChEBI" id="CHEBI:15377"/>
        <dbReference type="ChEBI" id="CHEBI:15378"/>
        <dbReference type="ChEBI" id="CHEBI:30616"/>
        <dbReference type="ChEBI" id="CHEBI:43474"/>
        <dbReference type="ChEBI" id="CHEBI:456216"/>
        <dbReference type="EC" id="3.6.4.13"/>
    </reaction>
</comment>
<dbReference type="GO" id="GO:0016787">
    <property type="term" value="F:hydrolase activity"/>
    <property type="evidence" value="ECO:0007669"/>
    <property type="project" value="UniProtKB-KW"/>
</dbReference>
<dbReference type="PANTHER" id="PTHR12131">
    <property type="entry name" value="ATP-DEPENDENT RNA AND DNA HELICASE"/>
    <property type="match status" value="1"/>
</dbReference>
<evidence type="ECO:0000259" key="14">
    <source>
        <dbReference type="Pfam" id="PF18147"/>
    </source>
</evidence>
<evidence type="ECO:0000256" key="12">
    <source>
        <dbReference type="SAM" id="MobiDB-lite"/>
    </source>
</evidence>
<evidence type="ECO:0000256" key="2">
    <source>
        <dbReference type="ARBA" id="ARBA00001946"/>
    </source>
</evidence>
<dbReference type="InterPro" id="IPR055206">
    <property type="entry name" value="DEXQc_SUV3"/>
</dbReference>
<dbReference type="OrthoDB" id="6692397at2759"/>
<evidence type="ECO:0000256" key="11">
    <source>
        <dbReference type="ARBA" id="ARBA00047984"/>
    </source>
</evidence>
<evidence type="ECO:0000256" key="4">
    <source>
        <dbReference type="ARBA" id="ARBA00012552"/>
    </source>
</evidence>
<dbReference type="SUPFAM" id="SSF52540">
    <property type="entry name" value="P-loop containing nucleoside triphosphate hydrolases"/>
    <property type="match status" value="1"/>
</dbReference>
<feature type="domain" description="Suv3 C-terminal" evidence="14">
    <location>
        <begin position="487"/>
        <end position="529"/>
    </location>
</feature>
<sequence>MAQLNSALSSFTNNNHQLLHQLTLIPKNQLTQLTTHFTKEIANQKQLFRAAKQLHHHQVLLSNFIPWAAAQPNINSNSKASLISLAKLIDIRNPHDLYPDARRYKRQIHLHVGPTNSGKTHSALKALLQAHTGIYAGPLRLLAHEVFTRINAGQISPDIPPRACNLLTGEEQRITSPTAGLVSCTVEMLSCHQFYDVVVIDEIQMIGDTYRGDAWTQAILGVQAKEIHLCGEESVVGLIQRLAESCQDQFILHRYQRLTPLKVADSSLQGDLSMVQRGDCLVTFSRNNIYALKKAIQSATNLRVGMAYGGLPPEVREREAQMFNRGAEVEGEGAYDVLIKRVIFQSLHKFDGRNEVALSTSQIKQIGGRAGRFGVLPGGTITQSDESEAGPKGCTSSSSTGTMAASGSIGEVLTLNEKDMGLLRQSMAAPFRAIDRAVLKAPFSTVEGLARRLPEGVRYSTLLELRRVLTLTRQEYAIGDEKNAGSIADALQGIPALSLAERDLFCTAPASSRSPIAIAALQAWAHAHAARREVDFEAWVRHENIEHTIQSIESSIKLHSSSQTTTNLQGKKNQAKLERLHNDNLLRLESIHKCLVLYLWLAFRLPESFAHFDRCHQLKLRTESALGIGLNSI</sequence>
<dbReference type="CDD" id="cd17913">
    <property type="entry name" value="DEXQc_Suv3"/>
    <property type="match status" value="1"/>
</dbReference>
<dbReference type="GO" id="GO:0005524">
    <property type="term" value="F:ATP binding"/>
    <property type="evidence" value="ECO:0007669"/>
    <property type="project" value="UniProtKB-KW"/>
</dbReference>
<dbReference type="Gene3D" id="1.20.272.40">
    <property type="match status" value="1"/>
</dbReference>
<protein>
    <recommendedName>
        <fullName evidence="4">RNA helicase</fullName>
        <ecNumber evidence="4">3.6.4.13</ecNumber>
    </recommendedName>
</protein>
<dbReference type="InterPro" id="IPR027417">
    <property type="entry name" value="P-loop_NTPase"/>
</dbReference>
<keyword evidence="5" id="KW-0547">Nucleotide-binding</keyword>
<name>A0A0L6UJP3_9BASI</name>
<comment type="cofactor">
    <cofactor evidence="2">
        <name>Mg(2+)</name>
        <dbReference type="ChEBI" id="CHEBI:18420"/>
    </cofactor>
</comment>
<keyword evidence="9" id="KW-0809">Transit peptide</keyword>
<dbReference type="STRING" id="27349.A0A0L6UJP3"/>
<evidence type="ECO:0000256" key="6">
    <source>
        <dbReference type="ARBA" id="ARBA00022801"/>
    </source>
</evidence>
<evidence type="ECO:0000256" key="9">
    <source>
        <dbReference type="ARBA" id="ARBA00022946"/>
    </source>
</evidence>
<evidence type="ECO:0000256" key="8">
    <source>
        <dbReference type="ARBA" id="ARBA00022840"/>
    </source>
</evidence>
<dbReference type="EMBL" id="LAVV01010631">
    <property type="protein sequence ID" value="KNZ48766.1"/>
    <property type="molecule type" value="Genomic_DNA"/>
</dbReference>
<evidence type="ECO:0000313" key="16">
    <source>
        <dbReference type="EMBL" id="KNZ48766.1"/>
    </source>
</evidence>
<dbReference type="InterPro" id="IPR041082">
    <property type="entry name" value="Suv3_C_1"/>
</dbReference>
<dbReference type="PANTHER" id="PTHR12131:SF1">
    <property type="entry name" value="ATP-DEPENDENT RNA HELICASE SUPV3L1, MITOCHONDRIAL-RELATED"/>
    <property type="match status" value="1"/>
</dbReference>
<evidence type="ECO:0000259" key="15">
    <source>
        <dbReference type="Pfam" id="PF22527"/>
    </source>
</evidence>
<dbReference type="GO" id="GO:0000965">
    <property type="term" value="P:mitochondrial RNA 3'-end processing"/>
    <property type="evidence" value="ECO:0007669"/>
    <property type="project" value="TreeGrafter"/>
</dbReference>
<proteinExistence type="predicted"/>
<feature type="domain" description="ATP-dependent RNA helicase SUV3 C-terminal" evidence="13">
    <location>
        <begin position="585"/>
        <end position="630"/>
    </location>
</feature>
<dbReference type="Pfam" id="PF22527">
    <property type="entry name" value="DEXQc_Suv3"/>
    <property type="match status" value="1"/>
</dbReference>
<feature type="region of interest" description="Disordered" evidence="12">
    <location>
        <begin position="377"/>
        <end position="405"/>
    </location>
</feature>